<evidence type="ECO:0000313" key="7">
    <source>
        <dbReference type="Proteomes" id="UP000510844"/>
    </source>
</evidence>
<dbReference type="InterPro" id="IPR009081">
    <property type="entry name" value="PP-bd_ACP"/>
</dbReference>
<dbReference type="SMART" id="SM00823">
    <property type="entry name" value="PKS_PP"/>
    <property type="match status" value="1"/>
</dbReference>
<dbReference type="EMBL" id="CP059322">
    <property type="protein sequence ID" value="QLQ36670.1"/>
    <property type="molecule type" value="Genomic_DNA"/>
</dbReference>
<comment type="cofactor">
    <cofactor evidence="1">
        <name>pantetheine 4'-phosphate</name>
        <dbReference type="ChEBI" id="CHEBI:47942"/>
    </cofactor>
</comment>
<dbReference type="InterPro" id="IPR020845">
    <property type="entry name" value="AMP-binding_CS"/>
</dbReference>
<dbReference type="Pfam" id="PF13193">
    <property type="entry name" value="AMP-binding_C"/>
    <property type="match status" value="1"/>
</dbReference>
<evidence type="ECO:0000256" key="4">
    <source>
        <dbReference type="SAM" id="MobiDB-lite"/>
    </source>
</evidence>
<reference evidence="6 7" key="2">
    <citation type="journal article" date="2021" name="Mar. Drugs">
        <title>A New Micromonospora Strain with Antibiotic Activity Isolated from the Microbiome of a Mid-Atlantic Deep-Sea Sponge.</title>
        <authorList>
            <person name="Back C.R."/>
            <person name="Stennett H.L."/>
            <person name="Williams S.E."/>
            <person name="Wang L."/>
            <person name="Ojeda Gomez J."/>
            <person name="Abdulle O.M."/>
            <person name="Duffy T."/>
            <person name="Neal C."/>
            <person name="Mantell J."/>
            <person name="Jepson M.A."/>
            <person name="Hendry K.R."/>
            <person name="Powell D."/>
            <person name="Stach J.E.M."/>
            <person name="Essex-Lopresti A.E."/>
            <person name="Willis C.L."/>
            <person name="Curnow P."/>
            <person name="Race P.R."/>
        </authorList>
    </citation>
    <scope>NUCLEOTIDE SEQUENCE [LARGE SCALE GENOMIC DNA]</scope>
    <source>
        <strain evidence="6 7">28ISP2-46</strain>
    </source>
</reference>
<dbReference type="GO" id="GO:0003824">
    <property type="term" value="F:catalytic activity"/>
    <property type="evidence" value="ECO:0007669"/>
    <property type="project" value="InterPro"/>
</dbReference>
<dbReference type="AlphaFoldDB" id="A0A7L6B508"/>
<dbReference type="FunFam" id="1.10.1200.10:FF:000005">
    <property type="entry name" value="Nonribosomal peptide synthetase 1"/>
    <property type="match status" value="1"/>
</dbReference>
<proteinExistence type="predicted"/>
<feature type="region of interest" description="Disordered" evidence="4">
    <location>
        <begin position="983"/>
        <end position="1006"/>
    </location>
</feature>
<feature type="compositionally biased region" description="Basic residues" evidence="4">
    <location>
        <begin position="1089"/>
        <end position="1100"/>
    </location>
</feature>
<dbReference type="GO" id="GO:0008610">
    <property type="term" value="P:lipid biosynthetic process"/>
    <property type="evidence" value="ECO:0007669"/>
    <property type="project" value="UniProtKB-ARBA"/>
</dbReference>
<dbReference type="InterPro" id="IPR023213">
    <property type="entry name" value="CAT-like_dom_sf"/>
</dbReference>
<gene>
    <name evidence="6" type="ORF">H1D33_25960</name>
</gene>
<keyword evidence="2" id="KW-0596">Phosphopantetheine</keyword>
<feature type="domain" description="Carrier" evidence="5">
    <location>
        <begin position="1006"/>
        <end position="1080"/>
    </location>
</feature>
<dbReference type="FunFam" id="3.40.50.980:FF:000001">
    <property type="entry name" value="Non-ribosomal peptide synthetase"/>
    <property type="match status" value="1"/>
</dbReference>
<protein>
    <submittedName>
        <fullName evidence="6">Non-ribosomal peptide synthetase</fullName>
    </submittedName>
</protein>
<dbReference type="KEGG" id="mfeu:H1D33_25960"/>
<dbReference type="InterPro" id="IPR036736">
    <property type="entry name" value="ACP-like_sf"/>
</dbReference>
<dbReference type="GO" id="GO:0031177">
    <property type="term" value="F:phosphopantetheine binding"/>
    <property type="evidence" value="ECO:0007669"/>
    <property type="project" value="InterPro"/>
</dbReference>
<dbReference type="Proteomes" id="UP000510844">
    <property type="component" value="Chromosome"/>
</dbReference>
<dbReference type="Gene3D" id="3.40.50.1820">
    <property type="entry name" value="alpha/beta hydrolase"/>
    <property type="match status" value="1"/>
</dbReference>
<dbReference type="InterPro" id="IPR010071">
    <property type="entry name" value="AA_adenyl_dom"/>
</dbReference>
<evidence type="ECO:0000256" key="3">
    <source>
        <dbReference type="ARBA" id="ARBA00022553"/>
    </source>
</evidence>
<dbReference type="Pfam" id="PF00501">
    <property type="entry name" value="AMP-binding"/>
    <property type="match status" value="1"/>
</dbReference>
<name>A0A7L6B508_9ACTN</name>
<dbReference type="InterPro" id="IPR001242">
    <property type="entry name" value="Condensation_dom"/>
</dbReference>
<dbReference type="GO" id="GO:0005829">
    <property type="term" value="C:cytosol"/>
    <property type="evidence" value="ECO:0007669"/>
    <property type="project" value="TreeGrafter"/>
</dbReference>
<keyword evidence="3" id="KW-0597">Phosphoprotein</keyword>
<keyword evidence="7" id="KW-1185">Reference proteome</keyword>
<evidence type="ECO:0000313" key="6">
    <source>
        <dbReference type="EMBL" id="QLQ36670.1"/>
    </source>
</evidence>
<dbReference type="FunFam" id="3.40.50.12780:FF:000012">
    <property type="entry name" value="Non-ribosomal peptide synthetase"/>
    <property type="match status" value="1"/>
</dbReference>
<dbReference type="PROSITE" id="PS50075">
    <property type="entry name" value="CARRIER"/>
    <property type="match status" value="1"/>
</dbReference>
<dbReference type="Pfam" id="PF00668">
    <property type="entry name" value="Condensation"/>
    <property type="match status" value="1"/>
</dbReference>
<dbReference type="PANTHER" id="PTHR45527">
    <property type="entry name" value="NONRIBOSOMAL PEPTIDE SYNTHETASE"/>
    <property type="match status" value="1"/>
</dbReference>
<dbReference type="GO" id="GO:0043041">
    <property type="term" value="P:amino acid activation for nonribosomal peptide biosynthetic process"/>
    <property type="evidence" value="ECO:0007669"/>
    <property type="project" value="TreeGrafter"/>
</dbReference>
<dbReference type="SUPFAM" id="SSF47336">
    <property type="entry name" value="ACP-like"/>
    <property type="match status" value="1"/>
</dbReference>
<dbReference type="PROSITE" id="PS00455">
    <property type="entry name" value="AMP_BINDING"/>
    <property type="match status" value="1"/>
</dbReference>
<dbReference type="InterPro" id="IPR000873">
    <property type="entry name" value="AMP-dep_synth/lig_dom"/>
</dbReference>
<dbReference type="RefSeq" id="WP_181569185.1">
    <property type="nucleotide sequence ID" value="NZ_CP059322.2"/>
</dbReference>
<dbReference type="Gene3D" id="3.30.559.10">
    <property type="entry name" value="Chloramphenicol acetyltransferase-like domain"/>
    <property type="match status" value="1"/>
</dbReference>
<dbReference type="CDD" id="cd19531">
    <property type="entry name" value="LCL_NRPS-like"/>
    <property type="match status" value="1"/>
</dbReference>
<dbReference type="Gene3D" id="3.30.559.30">
    <property type="entry name" value="Nonribosomal peptide synthetase, condensation domain"/>
    <property type="match status" value="1"/>
</dbReference>
<dbReference type="InterPro" id="IPR025110">
    <property type="entry name" value="AMP-bd_C"/>
</dbReference>
<dbReference type="InterPro" id="IPR020806">
    <property type="entry name" value="PKS_PP-bd"/>
</dbReference>
<organism evidence="6 7">
    <name type="scientific">Micromonospora robiginosa</name>
    <dbReference type="NCBI Taxonomy" id="2749844"/>
    <lineage>
        <taxon>Bacteria</taxon>
        <taxon>Bacillati</taxon>
        <taxon>Actinomycetota</taxon>
        <taxon>Actinomycetes</taxon>
        <taxon>Micromonosporales</taxon>
        <taxon>Micromonosporaceae</taxon>
        <taxon>Micromonospora</taxon>
    </lineage>
</organism>
<dbReference type="GO" id="GO:0044550">
    <property type="term" value="P:secondary metabolite biosynthetic process"/>
    <property type="evidence" value="ECO:0007669"/>
    <property type="project" value="TreeGrafter"/>
</dbReference>
<evidence type="ECO:0000256" key="2">
    <source>
        <dbReference type="ARBA" id="ARBA00022450"/>
    </source>
</evidence>
<sequence length="1118" mass="120507">MTAPGGAAGPDDAALRALAEALLRERLGGDTSPAAPVADGPAPLSYQQERLWLLEQMHPGTAAYNELFAVSLRGPLDADRLDAALAQVVRRHDVLRTAIRLDGPRPVQVVAADAAAPLRVESWEHLPAARREAAATERIRALARQPFDLARAPLLRAHLARLDAGEHVLALVLHHVVTDGWSLRLLLAELVAHYDAGGRAPLPPLSAQYADYARRQRVDGPGERERLAFWVRSLAGAPTELELPTDRPFPPVAGHDGAEHVFAVDPAVLDGVRALAAAQRATPFMVLLAAFDVVLSRWSGQDDVVVGTPVLNRPSSATEGLVGFFVNTVPLRADLSGRPTFRTLVDQVRDGVIPALEHQDVPFERIVQTVRTAPDARRAPLFQVMFALHNLPDEPPAPRGLSIAPVAGLHHSAKFDLTLAFVETGGALRGHLEYRTDLFDAPTVARLAGHLTTLLADAVADPDRPIGALRLMDPGERAAVLRDWHPPTLPRPNDATLHEAFAAQVARTPDAVAVVDGDERLTYAALAARVDRLAARLRHAGVSRGTPVALRLGRGTDLVVAVLAVLRAGGAYVPTDPQAPPQRLRHILDDTAAPLLLTHRGLAADTPARPGTEVLLVDAIEEPDHAPLPLEPGDGDDLAYVIYTSGSTGIPKGVRIPHRTVGWLMRAARERFGVGADDVWTMSHAYTFDVSVWELFGALLHGGRLVIVPHPVSRDPDALWRLLDREGVTVLSQTPTAFQSLVSAQPPDAALTRLRLVTLAGERLDFRRLEPWFARRPDTHPRVVNLLGATETTVHSTERLVRASETGSPRSYVGGPLPGVRLLVVDDELRPVPLGVPGELLVGGECVGLGYLRRDELTAERFVADPLGSPMRCYRTGDLVRRGADGDLEYLGRADDQVKIRGFRVELGEVEAALREHPAVAEAVVALAGTAADQRLVAYVVAAGDGGPPAPGELRDFLRGRLPEYMLPAAVAAIPELPRTTSGKLNRRALPAPPAADEARTADYTAPRTGTERTLAAVFAELLGASRIGIDDNFFELGGHSVLAVQAHRRIRDASIPVEVIDLFQYPTVRTLARRAGGGQQDDADLRRARGRGARRRAALTRHAPDTGSEETRDDIRR</sequence>
<dbReference type="InterPro" id="IPR042099">
    <property type="entry name" value="ANL_N_sf"/>
</dbReference>
<feature type="region of interest" description="Disordered" evidence="4">
    <location>
        <begin position="1075"/>
        <end position="1118"/>
    </location>
</feature>
<dbReference type="Pfam" id="PF00550">
    <property type="entry name" value="PP-binding"/>
    <property type="match status" value="1"/>
</dbReference>
<accession>A0A7L6B508</accession>
<evidence type="ECO:0000259" key="5">
    <source>
        <dbReference type="PROSITE" id="PS50075"/>
    </source>
</evidence>
<dbReference type="Gene3D" id="3.30.300.30">
    <property type="match status" value="1"/>
</dbReference>
<evidence type="ECO:0000256" key="1">
    <source>
        <dbReference type="ARBA" id="ARBA00001957"/>
    </source>
</evidence>
<dbReference type="SUPFAM" id="SSF52777">
    <property type="entry name" value="CoA-dependent acyltransferases"/>
    <property type="match status" value="2"/>
</dbReference>
<dbReference type="InterPro" id="IPR029058">
    <property type="entry name" value="AB_hydrolase_fold"/>
</dbReference>
<reference evidence="7" key="1">
    <citation type="submission" date="2020-07" db="EMBL/GenBank/DDBJ databases">
        <title>A new Micromonospora strain with potent antibiotic activity isolated from the microbiome of a mid-Atlantic deep-sea sponge.</title>
        <authorList>
            <person name="Back C.R."/>
            <person name="Stennett H.L."/>
            <person name="Williams S.E."/>
            <person name="Wang L."/>
            <person name="Ojeda Gomez J."/>
            <person name="Abdulle O.M."/>
            <person name="Duffy T."/>
            <person name="Hendry K.R."/>
            <person name="Powell D."/>
            <person name="Stach J.E."/>
            <person name="Essex-Lopresti A.E."/>
            <person name="Willis C.L."/>
            <person name="Curnow P."/>
            <person name="Race P.R."/>
        </authorList>
    </citation>
    <scope>NUCLEOTIDE SEQUENCE [LARGE SCALE GENOMIC DNA]</scope>
    <source>
        <strain evidence="7">28ISP2-46</strain>
    </source>
</reference>
<dbReference type="Gene3D" id="3.40.50.12780">
    <property type="entry name" value="N-terminal domain of ligase-like"/>
    <property type="match status" value="1"/>
</dbReference>
<dbReference type="InterPro" id="IPR045851">
    <property type="entry name" value="AMP-bd_C_sf"/>
</dbReference>
<dbReference type="PANTHER" id="PTHR45527:SF1">
    <property type="entry name" value="FATTY ACID SYNTHASE"/>
    <property type="match status" value="1"/>
</dbReference>
<dbReference type="NCBIfam" id="TIGR01733">
    <property type="entry name" value="AA-adenyl-dom"/>
    <property type="match status" value="1"/>
</dbReference>
<dbReference type="SUPFAM" id="SSF56801">
    <property type="entry name" value="Acetyl-CoA synthetase-like"/>
    <property type="match status" value="1"/>
</dbReference>